<proteinExistence type="predicted"/>
<name>A0ABU6YJK0_9FABA</name>
<sequence length="149" mass="16579">MFLITNPCRRHKSRRCTHPSRHGALLVVASSVSSSPFAIAVPAGHPWRKCMAEWQRSDEKRLQSGLVQPSESELNRKATQPIRPNFASANPNRLCREQGHDSIKQKSCHKKLATSSKIPSIGLGSFSHQVNARDDFGCEKNGDCNCENE</sequence>
<protein>
    <submittedName>
        <fullName evidence="2">Uncharacterized protein</fullName>
    </submittedName>
</protein>
<evidence type="ECO:0000313" key="2">
    <source>
        <dbReference type="EMBL" id="MED6209058.1"/>
    </source>
</evidence>
<comment type="caution">
    <text evidence="2">The sequence shown here is derived from an EMBL/GenBank/DDBJ whole genome shotgun (WGS) entry which is preliminary data.</text>
</comment>
<reference evidence="2 3" key="1">
    <citation type="journal article" date="2023" name="Plants (Basel)">
        <title>Bridging the Gap: Combining Genomics and Transcriptomics Approaches to Understand Stylosanthes scabra, an Orphan Legume from the Brazilian Caatinga.</title>
        <authorList>
            <person name="Ferreira-Neto J.R.C."/>
            <person name="da Silva M.D."/>
            <person name="Binneck E."/>
            <person name="de Melo N.F."/>
            <person name="da Silva R.H."/>
            <person name="de Melo A.L.T.M."/>
            <person name="Pandolfi V."/>
            <person name="Bustamante F.O."/>
            <person name="Brasileiro-Vidal A.C."/>
            <person name="Benko-Iseppon A.M."/>
        </authorList>
    </citation>
    <scope>NUCLEOTIDE SEQUENCE [LARGE SCALE GENOMIC DNA]</scope>
    <source>
        <tissue evidence="2">Leaves</tissue>
    </source>
</reference>
<evidence type="ECO:0000313" key="3">
    <source>
        <dbReference type="Proteomes" id="UP001341840"/>
    </source>
</evidence>
<organism evidence="2 3">
    <name type="scientific">Stylosanthes scabra</name>
    <dbReference type="NCBI Taxonomy" id="79078"/>
    <lineage>
        <taxon>Eukaryota</taxon>
        <taxon>Viridiplantae</taxon>
        <taxon>Streptophyta</taxon>
        <taxon>Embryophyta</taxon>
        <taxon>Tracheophyta</taxon>
        <taxon>Spermatophyta</taxon>
        <taxon>Magnoliopsida</taxon>
        <taxon>eudicotyledons</taxon>
        <taxon>Gunneridae</taxon>
        <taxon>Pentapetalae</taxon>
        <taxon>rosids</taxon>
        <taxon>fabids</taxon>
        <taxon>Fabales</taxon>
        <taxon>Fabaceae</taxon>
        <taxon>Papilionoideae</taxon>
        <taxon>50 kb inversion clade</taxon>
        <taxon>dalbergioids sensu lato</taxon>
        <taxon>Dalbergieae</taxon>
        <taxon>Pterocarpus clade</taxon>
        <taxon>Stylosanthes</taxon>
    </lineage>
</organism>
<evidence type="ECO:0000256" key="1">
    <source>
        <dbReference type="SAM" id="MobiDB-lite"/>
    </source>
</evidence>
<dbReference type="Proteomes" id="UP001341840">
    <property type="component" value="Unassembled WGS sequence"/>
</dbReference>
<keyword evidence="3" id="KW-1185">Reference proteome</keyword>
<accession>A0ABU6YJK0</accession>
<dbReference type="EMBL" id="JASCZI010242011">
    <property type="protein sequence ID" value="MED6209058.1"/>
    <property type="molecule type" value="Genomic_DNA"/>
</dbReference>
<gene>
    <name evidence="2" type="ORF">PIB30_050966</name>
</gene>
<feature type="region of interest" description="Disordered" evidence="1">
    <location>
        <begin position="61"/>
        <end position="93"/>
    </location>
</feature>